<evidence type="ECO:0000313" key="5">
    <source>
        <dbReference type="EMBL" id="KAF9446626.1"/>
    </source>
</evidence>
<feature type="compositionally biased region" description="Low complexity" evidence="2">
    <location>
        <begin position="128"/>
        <end position="151"/>
    </location>
</feature>
<evidence type="ECO:0000256" key="1">
    <source>
        <dbReference type="ARBA" id="ARBA00022729"/>
    </source>
</evidence>
<feature type="signal peptide" evidence="3">
    <location>
        <begin position="1"/>
        <end position="19"/>
    </location>
</feature>
<feature type="chain" id="PRO_5040464745" description="Yeast cell wall synthesis Kre9/Knh1-like N-terminal domain-containing protein" evidence="3">
    <location>
        <begin position="20"/>
        <end position="180"/>
    </location>
</feature>
<proteinExistence type="predicted"/>
<accession>A0A9P5XC65</accession>
<dbReference type="Proteomes" id="UP000807342">
    <property type="component" value="Unassembled WGS sequence"/>
</dbReference>
<name>A0A9P5XC65_9AGAR</name>
<feature type="region of interest" description="Disordered" evidence="2">
    <location>
        <begin position="128"/>
        <end position="154"/>
    </location>
</feature>
<keyword evidence="6" id="KW-1185">Reference proteome</keyword>
<protein>
    <recommendedName>
        <fullName evidence="4">Yeast cell wall synthesis Kre9/Knh1-like N-terminal domain-containing protein</fullName>
    </recommendedName>
</protein>
<gene>
    <name evidence="5" type="ORF">P691DRAFT_776716</name>
</gene>
<organism evidence="5 6">
    <name type="scientific">Macrolepiota fuliginosa MF-IS2</name>
    <dbReference type="NCBI Taxonomy" id="1400762"/>
    <lineage>
        <taxon>Eukaryota</taxon>
        <taxon>Fungi</taxon>
        <taxon>Dikarya</taxon>
        <taxon>Basidiomycota</taxon>
        <taxon>Agaricomycotina</taxon>
        <taxon>Agaricomycetes</taxon>
        <taxon>Agaricomycetidae</taxon>
        <taxon>Agaricales</taxon>
        <taxon>Agaricineae</taxon>
        <taxon>Agaricaceae</taxon>
        <taxon>Macrolepiota</taxon>
    </lineage>
</organism>
<keyword evidence="1 3" id="KW-0732">Signal</keyword>
<dbReference type="Pfam" id="PF10342">
    <property type="entry name" value="Kre9_KNH"/>
    <property type="match status" value="1"/>
</dbReference>
<reference evidence="5" key="1">
    <citation type="submission" date="2020-11" db="EMBL/GenBank/DDBJ databases">
        <authorList>
            <consortium name="DOE Joint Genome Institute"/>
            <person name="Ahrendt S."/>
            <person name="Riley R."/>
            <person name="Andreopoulos W."/>
            <person name="Labutti K."/>
            <person name="Pangilinan J."/>
            <person name="Ruiz-Duenas F.J."/>
            <person name="Barrasa J.M."/>
            <person name="Sanchez-Garcia M."/>
            <person name="Camarero S."/>
            <person name="Miyauchi S."/>
            <person name="Serrano A."/>
            <person name="Linde D."/>
            <person name="Babiker R."/>
            <person name="Drula E."/>
            <person name="Ayuso-Fernandez I."/>
            <person name="Pacheco R."/>
            <person name="Padilla G."/>
            <person name="Ferreira P."/>
            <person name="Barriuso J."/>
            <person name="Kellner H."/>
            <person name="Castanera R."/>
            <person name="Alfaro M."/>
            <person name="Ramirez L."/>
            <person name="Pisabarro A.G."/>
            <person name="Kuo A."/>
            <person name="Tritt A."/>
            <person name="Lipzen A."/>
            <person name="He G."/>
            <person name="Yan M."/>
            <person name="Ng V."/>
            <person name="Cullen D."/>
            <person name="Martin F."/>
            <person name="Rosso M.-N."/>
            <person name="Henrissat B."/>
            <person name="Hibbett D."/>
            <person name="Martinez A.T."/>
            <person name="Grigoriev I.V."/>
        </authorList>
    </citation>
    <scope>NUCLEOTIDE SEQUENCE</scope>
    <source>
        <strain evidence="5">MF-IS2</strain>
    </source>
</reference>
<evidence type="ECO:0000256" key="3">
    <source>
        <dbReference type="SAM" id="SignalP"/>
    </source>
</evidence>
<evidence type="ECO:0000313" key="6">
    <source>
        <dbReference type="Proteomes" id="UP000807342"/>
    </source>
</evidence>
<dbReference type="AlphaFoldDB" id="A0A9P5XC65"/>
<dbReference type="EMBL" id="MU151236">
    <property type="protein sequence ID" value="KAF9446626.1"/>
    <property type="molecule type" value="Genomic_DNA"/>
</dbReference>
<dbReference type="InterPro" id="IPR018466">
    <property type="entry name" value="Kre9/Knh1-like_N"/>
</dbReference>
<sequence>MVALTRFVLSASLAGLAAAQGLQITNPSANSWWVAKSANTFSWTCNSSPQSQFTVLVSNSNPAILVSPIAIIAIESNVDCSKLITQDQSNQPASGGYRIILANPLNSSDIYAQSDEFEIKPLGSAYPSTTPATGPSATSASGAAASGSAAPQNGQNNAASIKNAGFGVGAAIAAGLAYFL</sequence>
<evidence type="ECO:0000256" key="2">
    <source>
        <dbReference type="SAM" id="MobiDB-lite"/>
    </source>
</evidence>
<dbReference type="OrthoDB" id="2576580at2759"/>
<feature type="domain" description="Yeast cell wall synthesis Kre9/Knh1-like N-terminal" evidence="4">
    <location>
        <begin position="26"/>
        <end position="119"/>
    </location>
</feature>
<comment type="caution">
    <text evidence="5">The sequence shown here is derived from an EMBL/GenBank/DDBJ whole genome shotgun (WGS) entry which is preliminary data.</text>
</comment>
<evidence type="ECO:0000259" key="4">
    <source>
        <dbReference type="Pfam" id="PF10342"/>
    </source>
</evidence>